<evidence type="ECO:0000256" key="1">
    <source>
        <dbReference type="ARBA" id="ARBA00012513"/>
    </source>
</evidence>
<keyword evidence="2" id="KW-0723">Serine/threonine-protein kinase</keyword>
<comment type="catalytic activity">
    <reaction evidence="8">
        <text>L-seryl-[protein] + ATP = O-phospho-L-seryl-[protein] + ADP + H(+)</text>
        <dbReference type="Rhea" id="RHEA:17989"/>
        <dbReference type="Rhea" id="RHEA-COMP:9863"/>
        <dbReference type="Rhea" id="RHEA-COMP:11604"/>
        <dbReference type="ChEBI" id="CHEBI:15378"/>
        <dbReference type="ChEBI" id="CHEBI:29999"/>
        <dbReference type="ChEBI" id="CHEBI:30616"/>
        <dbReference type="ChEBI" id="CHEBI:83421"/>
        <dbReference type="ChEBI" id="CHEBI:456216"/>
        <dbReference type="EC" id="2.7.11.1"/>
    </reaction>
</comment>
<gene>
    <name evidence="11" type="ORF">VO63_22520</name>
</gene>
<dbReference type="GO" id="GO:0004674">
    <property type="term" value="F:protein serine/threonine kinase activity"/>
    <property type="evidence" value="ECO:0007669"/>
    <property type="project" value="UniProtKB-KW"/>
</dbReference>
<evidence type="ECO:0000313" key="12">
    <source>
        <dbReference type="Proteomes" id="UP000265325"/>
    </source>
</evidence>
<name>A0A2P2GJF2_STREW</name>
<feature type="transmembrane region" description="Helical" evidence="9">
    <location>
        <begin position="756"/>
        <end position="774"/>
    </location>
</feature>
<evidence type="ECO:0000256" key="3">
    <source>
        <dbReference type="ARBA" id="ARBA00022679"/>
    </source>
</evidence>
<feature type="transmembrane region" description="Helical" evidence="9">
    <location>
        <begin position="540"/>
        <end position="563"/>
    </location>
</feature>
<dbReference type="EC" id="2.7.11.1" evidence="1"/>
<reference evidence="11 12" key="1">
    <citation type="submission" date="2015-05" db="EMBL/GenBank/DDBJ databases">
        <title>Draft Genome assembly of Streptomyces showdoensis.</title>
        <authorList>
            <person name="Thapa K.K."/>
            <person name="Metsa-Ketela M."/>
        </authorList>
    </citation>
    <scope>NUCLEOTIDE SEQUENCE [LARGE SCALE GENOMIC DNA]</scope>
    <source>
        <strain evidence="11 12">ATCC 15227</strain>
    </source>
</reference>
<keyword evidence="9" id="KW-0812">Transmembrane</keyword>
<evidence type="ECO:0000256" key="9">
    <source>
        <dbReference type="SAM" id="Phobius"/>
    </source>
</evidence>
<dbReference type="OrthoDB" id="5166861at2"/>
<keyword evidence="3" id="KW-0808">Transferase</keyword>
<organism evidence="11 12">
    <name type="scientific">Streptomyces showdoensis</name>
    <dbReference type="NCBI Taxonomy" id="68268"/>
    <lineage>
        <taxon>Bacteria</taxon>
        <taxon>Bacillati</taxon>
        <taxon>Actinomycetota</taxon>
        <taxon>Actinomycetes</taxon>
        <taxon>Kitasatosporales</taxon>
        <taxon>Streptomycetaceae</taxon>
        <taxon>Streptomyces</taxon>
    </lineage>
</organism>
<feature type="transmembrane region" description="Helical" evidence="9">
    <location>
        <begin position="653"/>
        <end position="671"/>
    </location>
</feature>
<accession>A0A2P2GJF2</accession>
<evidence type="ECO:0000256" key="4">
    <source>
        <dbReference type="ARBA" id="ARBA00022741"/>
    </source>
</evidence>
<dbReference type="Proteomes" id="UP000265325">
    <property type="component" value="Unassembled WGS sequence"/>
</dbReference>
<dbReference type="InterPro" id="IPR000719">
    <property type="entry name" value="Prot_kinase_dom"/>
</dbReference>
<feature type="transmembrane region" description="Helical" evidence="9">
    <location>
        <begin position="730"/>
        <end position="750"/>
    </location>
</feature>
<evidence type="ECO:0000256" key="8">
    <source>
        <dbReference type="ARBA" id="ARBA00048679"/>
    </source>
</evidence>
<dbReference type="AlphaFoldDB" id="A0A2P2GJF2"/>
<keyword evidence="9" id="KW-1133">Transmembrane helix</keyword>
<evidence type="ECO:0000259" key="10">
    <source>
        <dbReference type="PROSITE" id="PS50011"/>
    </source>
</evidence>
<keyword evidence="5" id="KW-0418">Kinase</keyword>
<dbReference type="SUPFAM" id="SSF56112">
    <property type="entry name" value="Protein kinase-like (PK-like)"/>
    <property type="match status" value="1"/>
</dbReference>
<dbReference type="PROSITE" id="PS50011">
    <property type="entry name" value="PROTEIN_KINASE_DOM"/>
    <property type="match status" value="1"/>
</dbReference>
<dbReference type="InterPro" id="IPR011009">
    <property type="entry name" value="Kinase-like_dom_sf"/>
</dbReference>
<feature type="domain" description="Protein kinase" evidence="10">
    <location>
        <begin position="202"/>
        <end position="469"/>
    </location>
</feature>
<keyword evidence="12" id="KW-1185">Reference proteome</keyword>
<keyword evidence="6" id="KW-0067">ATP-binding</keyword>
<keyword evidence="9" id="KW-0472">Membrane</keyword>
<dbReference type="Gene3D" id="1.10.510.10">
    <property type="entry name" value="Transferase(Phosphotransferase) domain 1"/>
    <property type="match status" value="1"/>
</dbReference>
<comment type="caution">
    <text evidence="11">The sequence shown here is derived from an EMBL/GenBank/DDBJ whole genome shotgun (WGS) entry which is preliminary data.</text>
</comment>
<dbReference type="EMBL" id="LAQS01000036">
    <property type="protein sequence ID" value="KKZ71630.1"/>
    <property type="molecule type" value="Genomic_DNA"/>
</dbReference>
<comment type="catalytic activity">
    <reaction evidence="7">
        <text>L-threonyl-[protein] + ATP = O-phospho-L-threonyl-[protein] + ADP + H(+)</text>
        <dbReference type="Rhea" id="RHEA:46608"/>
        <dbReference type="Rhea" id="RHEA-COMP:11060"/>
        <dbReference type="Rhea" id="RHEA-COMP:11605"/>
        <dbReference type="ChEBI" id="CHEBI:15378"/>
        <dbReference type="ChEBI" id="CHEBI:30013"/>
        <dbReference type="ChEBI" id="CHEBI:30616"/>
        <dbReference type="ChEBI" id="CHEBI:61977"/>
        <dbReference type="ChEBI" id="CHEBI:456216"/>
        <dbReference type="EC" id="2.7.11.1"/>
    </reaction>
</comment>
<proteinExistence type="predicted"/>
<keyword evidence="4" id="KW-0547">Nucleotide-binding</keyword>
<dbReference type="PANTHER" id="PTHR24363">
    <property type="entry name" value="SERINE/THREONINE PROTEIN KINASE"/>
    <property type="match status" value="1"/>
</dbReference>
<evidence type="ECO:0000256" key="7">
    <source>
        <dbReference type="ARBA" id="ARBA00047899"/>
    </source>
</evidence>
<dbReference type="PANTHER" id="PTHR24363:SF0">
    <property type="entry name" value="SERINE_THREONINE KINASE LIKE DOMAIN CONTAINING 1"/>
    <property type="match status" value="1"/>
</dbReference>
<dbReference type="RefSeq" id="WP_046909729.1">
    <property type="nucleotide sequence ID" value="NZ_BAAAXG010000029.1"/>
</dbReference>
<protein>
    <recommendedName>
        <fullName evidence="1">non-specific serine/threonine protein kinase</fullName>
        <ecNumber evidence="1">2.7.11.1</ecNumber>
    </recommendedName>
</protein>
<evidence type="ECO:0000256" key="6">
    <source>
        <dbReference type="ARBA" id="ARBA00022840"/>
    </source>
</evidence>
<dbReference type="GO" id="GO:0005524">
    <property type="term" value="F:ATP binding"/>
    <property type="evidence" value="ECO:0007669"/>
    <property type="project" value="UniProtKB-KW"/>
</dbReference>
<evidence type="ECO:0000256" key="5">
    <source>
        <dbReference type="ARBA" id="ARBA00022777"/>
    </source>
</evidence>
<evidence type="ECO:0000256" key="2">
    <source>
        <dbReference type="ARBA" id="ARBA00022527"/>
    </source>
</evidence>
<sequence length="801" mass="88068">MDDQGTTLDRLLAALSGLRGYDDPEAGRLRDLLGLPADGRPETARHKASRLGLWRRLLHDIPLDERSFDDRFGPGGRQGTITALASWCLGYRGWTGRQRAGRSAQAEPLGQAELFGFVTLFLLTLLGLAESEAQRSLSPTGAGAGQGGRALTHDCGGVCGVLVEEVAVAEVIADVYSPEREPAGRRPPVAGGTAAREWRAMQRKLRFHRHGSTSMILRGSTADAVHGTRPEFALKLILYPFTRIATLAQATRGYAETYGTASTGARHLVRVWASFDSWILMDFVEGRTLAELVREEADREPADGRRASPLSLDLDRLRDKGLLLFDALEELQRIAREDPVRGGPKGVHADLTPSNIIVSASDGTFKLVDLGRNYLYTHTVTGTGGAEARYIAPEVRAGETDIARADLYSLGRLLILFGTGQAGAEGVVPDIFYMRATLLARFLEDLVDAAPERRLLLFSPGTDPAHTFARLKDAFLAELEMVQAAEQGESVLRVETGWRAWRELLRPLAGDPGREWRLWRMRRQRSERAEPGRGSFANWLLAWSLLSAAIWAVTNTVVITWILRDLDLSWGNNLVALVQRAAGTPEGLPIVDSWRRDDYRVPDFQANLPARMVGLSYAIAAPKYYQMLFSGLTPLAIGWRAGALTRLAVATEVIMRLMAFVPCLLVLAITLVEPRWWPLNSAIGQILTWLANVFTLAYIHAVIRRSRRLGISTLPAEDDKITGLSAFSQWVPTSLFYCVVVMTIGTALYLQLLQDVYVYASAVTATNLFLFYAIKCGIGGPPIRVAIVRACLAAERVGRFG</sequence>
<feature type="transmembrane region" description="Helical" evidence="9">
    <location>
        <begin position="683"/>
        <end position="703"/>
    </location>
</feature>
<evidence type="ECO:0000313" key="11">
    <source>
        <dbReference type="EMBL" id="KKZ71630.1"/>
    </source>
</evidence>